<sequence length="103" mass="11546">MTVEDVGFEANSIEIGATLIEREEVRFTPAGIEVFDAVFHHRSRLVEAGKIRTLEYDFEALSYGDTASRLNALAVGAEIRIKGFLATKSMKSRRLTVHITEFK</sequence>
<dbReference type="GO" id="GO:0003697">
    <property type="term" value="F:single-stranded DNA binding"/>
    <property type="evidence" value="ECO:0007669"/>
    <property type="project" value="InterPro"/>
</dbReference>
<dbReference type="NCBIfam" id="TIGR04418">
    <property type="entry name" value="PriB_gamma"/>
    <property type="match status" value="1"/>
</dbReference>
<comment type="caution">
    <text evidence="1">The sequence shown here is derived from an EMBL/GenBank/DDBJ whole genome shotgun (WGS) entry which is preliminary data.</text>
</comment>
<gene>
    <name evidence="1" type="primary">priB</name>
    <name evidence="1" type="ORF">GBM95_04245</name>
</gene>
<dbReference type="Proteomes" id="UP000430564">
    <property type="component" value="Unassembled WGS sequence"/>
</dbReference>
<dbReference type="InterPro" id="IPR023646">
    <property type="entry name" value="Prisomal_replication_PriB"/>
</dbReference>
<name>A0A6I1ELG5_9BURK</name>
<dbReference type="OrthoDB" id="5296916at2"/>
<dbReference type="SUPFAM" id="SSF50249">
    <property type="entry name" value="Nucleic acid-binding proteins"/>
    <property type="match status" value="1"/>
</dbReference>
<evidence type="ECO:0000313" key="1">
    <source>
        <dbReference type="EMBL" id="KAB7661693.1"/>
    </source>
</evidence>
<reference evidence="1 2" key="1">
    <citation type="submission" date="2019-10" db="EMBL/GenBank/DDBJ databases">
        <title>Genome diversity of Sutterella seckii.</title>
        <authorList>
            <person name="Chaplin A.V."/>
            <person name="Sokolova S.R."/>
            <person name="Mosin K.A."/>
            <person name="Ivanova E.L."/>
            <person name="Kochetkova T.O."/>
            <person name="Goltsov A.Y."/>
            <person name="Trofimov D.Y."/>
            <person name="Efimov B.A."/>
        </authorList>
    </citation>
    <scope>NUCLEOTIDE SEQUENCE [LARGE SCALE GENOMIC DNA]</scope>
    <source>
        <strain evidence="1 2">ASD393</strain>
    </source>
</reference>
<dbReference type="Pfam" id="PF22657">
    <property type="entry name" value="SSB_1"/>
    <property type="match status" value="1"/>
</dbReference>
<dbReference type="Gene3D" id="2.40.50.140">
    <property type="entry name" value="Nucleic acid-binding proteins"/>
    <property type="match status" value="1"/>
</dbReference>
<dbReference type="PIRSF" id="PIRSF003135">
    <property type="entry name" value="Primosomal_n"/>
    <property type="match status" value="1"/>
</dbReference>
<dbReference type="AlphaFoldDB" id="A0A6I1ELG5"/>
<protein>
    <submittedName>
        <fullName evidence="1">Primosomal replication protein N</fullName>
    </submittedName>
</protein>
<proteinExistence type="predicted"/>
<dbReference type="GO" id="GO:0030894">
    <property type="term" value="C:replisome"/>
    <property type="evidence" value="ECO:0007669"/>
    <property type="project" value="InterPro"/>
</dbReference>
<dbReference type="RefSeq" id="WP_152157945.1">
    <property type="nucleotide sequence ID" value="NZ_WEHX01000016.1"/>
</dbReference>
<dbReference type="GO" id="GO:0006260">
    <property type="term" value="P:DNA replication"/>
    <property type="evidence" value="ECO:0007669"/>
    <property type="project" value="InterPro"/>
</dbReference>
<accession>A0A6I1ELG5</accession>
<dbReference type="EMBL" id="WEHX01000016">
    <property type="protein sequence ID" value="KAB7661693.1"/>
    <property type="molecule type" value="Genomic_DNA"/>
</dbReference>
<organism evidence="1 2">
    <name type="scientific">Sutterella seckii</name>
    <dbReference type="NCBI Taxonomy" id="1944635"/>
    <lineage>
        <taxon>Bacteria</taxon>
        <taxon>Pseudomonadati</taxon>
        <taxon>Pseudomonadota</taxon>
        <taxon>Betaproteobacteria</taxon>
        <taxon>Burkholderiales</taxon>
        <taxon>Sutterellaceae</taxon>
        <taxon>Sutterella</taxon>
    </lineage>
</organism>
<dbReference type="InterPro" id="IPR012340">
    <property type="entry name" value="NA-bd_OB-fold"/>
</dbReference>
<evidence type="ECO:0000313" key="2">
    <source>
        <dbReference type="Proteomes" id="UP000430564"/>
    </source>
</evidence>